<dbReference type="Proteomes" id="UP000638560">
    <property type="component" value="Unassembled WGS sequence"/>
</dbReference>
<evidence type="ECO:0000313" key="2">
    <source>
        <dbReference type="Proteomes" id="UP000638560"/>
    </source>
</evidence>
<dbReference type="RefSeq" id="WP_230393772.1">
    <property type="nucleotide sequence ID" value="NZ_JADPUN010000098.1"/>
</dbReference>
<dbReference type="Gene3D" id="3.20.20.70">
    <property type="entry name" value="Aldolase class I"/>
    <property type="match status" value="1"/>
</dbReference>
<evidence type="ECO:0000313" key="1">
    <source>
        <dbReference type="EMBL" id="MBF9128937.1"/>
    </source>
</evidence>
<sequence length="62" mass="6327">MIDPRAAALRDRLRWRLVAAAATPATGTGEVDPAVAGAYLRGLVADGADALAVLAHTGRGPY</sequence>
<reference evidence="1 2" key="1">
    <citation type="submission" date="2020-11" db="EMBL/GenBank/DDBJ databases">
        <title>A novel isolate from a Black sea contaminated sediment with potential to produce alkanes: Plantactinospora alkalitolerans sp. nov.</title>
        <authorList>
            <person name="Carro L."/>
            <person name="Veyisoglu A."/>
            <person name="Guven K."/>
            <person name="Schumann P."/>
            <person name="Klenk H.-P."/>
            <person name="Sahin N."/>
        </authorList>
    </citation>
    <scope>NUCLEOTIDE SEQUENCE [LARGE SCALE GENOMIC DNA]</scope>
    <source>
        <strain evidence="1 2">S1510</strain>
    </source>
</reference>
<organism evidence="1 2">
    <name type="scientific">Plantactinospora alkalitolerans</name>
    <dbReference type="NCBI Taxonomy" id="2789879"/>
    <lineage>
        <taxon>Bacteria</taxon>
        <taxon>Bacillati</taxon>
        <taxon>Actinomycetota</taxon>
        <taxon>Actinomycetes</taxon>
        <taxon>Micromonosporales</taxon>
        <taxon>Micromonosporaceae</taxon>
        <taxon>Plantactinospora</taxon>
    </lineage>
</organism>
<protein>
    <submittedName>
        <fullName evidence="1">Uncharacterized protein</fullName>
    </submittedName>
</protein>
<proteinExistence type="predicted"/>
<feature type="non-terminal residue" evidence="1">
    <location>
        <position position="62"/>
    </location>
</feature>
<gene>
    <name evidence="1" type="ORF">I0C86_08060</name>
</gene>
<keyword evidence="2" id="KW-1185">Reference proteome</keyword>
<name>A0ABS0GSR3_9ACTN</name>
<accession>A0ABS0GSR3</accession>
<dbReference type="EMBL" id="JADPUN010000098">
    <property type="protein sequence ID" value="MBF9128937.1"/>
    <property type="molecule type" value="Genomic_DNA"/>
</dbReference>
<dbReference type="InterPro" id="IPR013785">
    <property type="entry name" value="Aldolase_TIM"/>
</dbReference>
<comment type="caution">
    <text evidence="1">The sequence shown here is derived from an EMBL/GenBank/DDBJ whole genome shotgun (WGS) entry which is preliminary data.</text>
</comment>
<dbReference type="SUPFAM" id="SSF51569">
    <property type="entry name" value="Aldolase"/>
    <property type="match status" value="1"/>
</dbReference>